<sequence length="261" mass="28593">MRVTVLGCGGSGGVPLVGNHWGSCNPANPRNRRRRVSVLVETHGKTILIDASPDCRAQLLDANVKGLDAVLFTHDHADHVHGLDDLRFVRRDPAAPPLPVYATPETLATLAQRFDYVFKQNEKGSGKLYKPFLDPHPVELGKPFLADGVPVLPYLQDHGHGTISTGYRIGNFAYSTDVIELPEASLALLKGLDLLIVDCLRFEPHITHANFDKAMGWIGVLKPRHAVLTHLNHQIDYDALKARCPAGVEPGYDGLVVEVQE</sequence>
<gene>
    <name evidence="2" type="ORF">FRZ61_21810</name>
</gene>
<dbReference type="RefSeq" id="WP_151117441.1">
    <property type="nucleotide sequence ID" value="NZ_CP042582.1"/>
</dbReference>
<dbReference type="SMART" id="SM00849">
    <property type="entry name" value="Lactamase_B"/>
    <property type="match status" value="1"/>
</dbReference>
<dbReference type="InterPro" id="IPR001279">
    <property type="entry name" value="Metallo-B-lactamas"/>
</dbReference>
<evidence type="ECO:0000313" key="2">
    <source>
        <dbReference type="EMBL" id="QEX22251.1"/>
    </source>
</evidence>
<dbReference type="GO" id="GO:0016787">
    <property type="term" value="F:hydrolase activity"/>
    <property type="evidence" value="ECO:0007669"/>
    <property type="project" value="UniProtKB-KW"/>
</dbReference>
<keyword evidence="2" id="KW-0378">Hydrolase</keyword>
<dbReference type="KEGG" id="hadh:FRZ61_21810"/>
<dbReference type="AlphaFoldDB" id="A0A5J6MY28"/>
<reference evidence="2 3" key="1">
    <citation type="submission" date="2019-08" db="EMBL/GenBank/DDBJ databases">
        <title>Hyperibacter terrae gen. nov., sp. nov. and Hyperibacter viscosus sp. nov., two new members in the family Rhodospirillaceae isolated from the rhizosphere of Hypericum perforatum.</title>
        <authorList>
            <person name="Noviana Z."/>
        </authorList>
    </citation>
    <scope>NUCLEOTIDE SEQUENCE [LARGE SCALE GENOMIC DNA]</scope>
    <source>
        <strain evidence="2 3">R5959</strain>
    </source>
</reference>
<feature type="domain" description="Metallo-beta-lactamase" evidence="1">
    <location>
        <begin position="34"/>
        <end position="230"/>
    </location>
</feature>
<keyword evidence="3" id="KW-1185">Reference proteome</keyword>
<name>A0A5J6MY28_9PROT</name>
<dbReference type="SUPFAM" id="SSF56281">
    <property type="entry name" value="Metallo-hydrolase/oxidoreductase"/>
    <property type="match status" value="1"/>
</dbReference>
<proteinExistence type="predicted"/>
<dbReference type="Gene3D" id="3.60.15.10">
    <property type="entry name" value="Ribonuclease Z/Hydroxyacylglutathione hydrolase-like"/>
    <property type="match status" value="1"/>
</dbReference>
<evidence type="ECO:0000259" key="1">
    <source>
        <dbReference type="SMART" id="SM00849"/>
    </source>
</evidence>
<dbReference type="EMBL" id="CP042582">
    <property type="protein sequence ID" value="QEX22251.1"/>
    <property type="molecule type" value="Genomic_DNA"/>
</dbReference>
<dbReference type="OrthoDB" id="9781189at2"/>
<dbReference type="Pfam" id="PF12706">
    <property type="entry name" value="Lactamase_B_2"/>
    <property type="match status" value="1"/>
</dbReference>
<dbReference type="PANTHER" id="PTHR42663:SF6">
    <property type="entry name" value="HYDROLASE C777.06C-RELATED"/>
    <property type="match status" value="1"/>
</dbReference>
<dbReference type="CDD" id="cd16279">
    <property type="entry name" value="metallo-hydrolase-like_MBL-fold"/>
    <property type="match status" value="1"/>
</dbReference>
<organism evidence="2 3">
    <name type="scientific">Hypericibacter adhaerens</name>
    <dbReference type="NCBI Taxonomy" id="2602016"/>
    <lineage>
        <taxon>Bacteria</taxon>
        <taxon>Pseudomonadati</taxon>
        <taxon>Pseudomonadota</taxon>
        <taxon>Alphaproteobacteria</taxon>
        <taxon>Rhodospirillales</taxon>
        <taxon>Dongiaceae</taxon>
        <taxon>Hypericibacter</taxon>
    </lineage>
</organism>
<protein>
    <submittedName>
        <fullName evidence="2">Metal-dependent hydrolase</fullName>
    </submittedName>
</protein>
<dbReference type="InterPro" id="IPR036866">
    <property type="entry name" value="RibonucZ/Hydroxyglut_hydro"/>
</dbReference>
<accession>A0A5J6MY28</accession>
<dbReference type="Proteomes" id="UP000325797">
    <property type="component" value="Chromosome"/>
</dbReference>
<evidence type="ECO:0000313" key="3">
    <source>
        <dbReference type="Proteomes" id="UP000325797"/>
    </source>
</evidence>
<dbReference type="PANTHER" id="PTHR42663">
    <property type="entry name" value="HYDROLASE C777.06C-RELATED-RELATED"/>
    <property type="match status" value="1"/>
</dbReference>